<gene>
    <name evidence="1" type="ORF">DW2_02984</name>
</gene>
<dbReference type="Proteomes" id="UP000028607">
    <property type="component" value="Unassembled WGS sequence"/>
</dbReference>
<proteinExistence type="predicted"/>
<reference evidence="1 2" key="2">
    <citation type="journal article" date="2015" name="Antonie Van Leeuwenhoek">
        <title>Thioclava indica sp. nov., isolated from surface seawater of the Indian Ocean.</title>
        <authorList>
            <person name="Liu Y."/>
            <person name="Lai Q."/>
            <person name="Du J."/>
            <person name="Xu H."/>
            <person name="Jiang L."/>
            <person name="Shao Z."/>
        </authorList>
    </citation>
    <scope>NUCLEOTIDE SEQUENCE [LARGE SCALE GENOMIC DNA]</scope>
    <source>
        <strain evidence="1 2">13D2W-2</strain>
    </source>
</reference>
<sequence>MIRPLALWMMMLAGLGQPAVTERPDTPSADRAADRTGGWSLRDVTDSLDDSRAMSLSLRAVGGTNTFGDAPTLIAFCNGEVSELFVDWGEFVGFDGIALSVSLGRTPARTQLWKASYNGSATFLPDRVEAQLNAIAQVRHLVIETTPPHGHPIRAVFETHGLAEMLPQFAAQCHWNGPAVPKSRQGADRMVLSPAMPLPVTARETS</sequence>
<protein>
    <submittedName>
        <fullName evidence="1">Uncharacterized protein</fullName>
    </submittedName>
</protein>
<evidence type="ECO:0000313" key="2">
    <source>
        <dbReference type="Proteomes" id="UP000028607"/>
    </source>
</evidence>
<dbReference type="PATRIC" id="fig|1317124.6.peg.599"/>
<name>A0A085TZU2_9RHOB</name>
<dbReference type="AlphaFoldDB" id="A0A085TZU2"/>
<reference evidence="2" key="1">
    <citation type="submission" date="2013-04" db="EMBL/GenBank/DDBJ databases">
        <title>Thioclava sp. 13D2W-2 Genome Sequencing.</title>
        <authorList>
            <person name="Lai Q."/>
            <person name="Li G."/>
            <person name="Shao Z."/>
        </authorList>
    </citation>
    <scope>NUCLEOTIDE SEQUENCE [LARGE SCALE GENOMIC DNA]</scope>
    <source>
        <strain evidence="2">13D2W-2</strain>
    </source>
</reference>
<dbReference type="EMBL" id="AQRC01000002">
    <property type="protein sequence ID" value="KFE36239.1"/>
    <property type="molecule type" value="Genomic_DNA"/>
</dbReference>
<comment type="caution">
    <text evidence="1">The sequence shown here is derived from an EMBL/GenBank/DDBJ whole genome shotgun (WGS) entry which is preliminary data.</text>
</comment>
<keyword evidence="2" id="KW-1185">Reference proteome</keyword>
<evidence type="ECO:0000313" key="1">
    <source>
        <dbReference type="EMBL" id="KFE36239.1"/>
    </source>
</evidence>
<accession>A0A085TZU2</accession>
<dbReference type="RefSeq" id="WP_038143677.1">
    <property type="nucleotide sequence ID" value="NZ_AQRC01000002.1"/>
</dbReference>
<organism evidence="1 2">
    <name type="scientific">Thioclava atlantica</name>
    <dbReference type="NCBI Taxonomy" id="1317124"/>
    <lineage>
        <taxon>Bacteria</taxon>
        <taxon>Pseudomonadati</taxon>
        <taxon>Pseudomonadota</taxon>
        <taxon>Alphaproteobacteria</taxon>
        <taxon>Rhodobacterales</taxon>
        <taxon>Paracoccaceae</taxon>
        <taxon>Thioclava</taxon>
    </lineage>
</organism>